<name>A0A1X6N5W7_9APHY</name>
<dbReference type="STRING" id="670580.A0A1X6N5W7"/>
<dbReference type="InterPro" id="IPR036322">
    <property type="entry name" value="WD40_repeat_dom_sf"/>
</dbReference>
<dbReference type="Pfam" id="PF12937">
    <property type="entry name" value="F-box-like"/>
    <property type="match status" value="1"/>
</dbReference>
<dbReference type="Gene3D" id="1.20.1280.50">
    <property type="match status" value="1"/>
</dbReference>
<proteinExistence type="predicted"/>
<reference evidence="2 3" key="1">
    <citation type="submission" date="2017-04" db="EMBL/GenBank/DDBJ databases">
        <title>Genome Sequence of the Model Brown-Rot Fungus Postia placenta SB12.</title>
        <authorList>
            <consortium name="DOE Joint Genome Institute"/>
            <person name="Gaskell J."/>
            <person name="Kersten P."/>
            <person name="Larrondo L.F."/>
            <person name="Canessa P."/>
            <person name="Martinez D."/>
            <person name="Hibbett D."/>
            <person name="Schmoll M."/>
            <person name="Kubicek C.P."/>
            <person name="Martinez A.T."/>
            <person name="Yadav J."/>
            <person name="Master E."/>
            <person name="Magnuson J.K."/>
            <person name="James T."/>
            <person name="Yaver D."/>
            <person name="Berka R."/>
            <person name="Labutti K."/>
            <person name="Lipzen A."/>
            <person name="Aerts A."/>
            <person name="Barry K."/>
            <person name="Henrissat B."/>
            <person name="Blanchette R."/>
            <person name="Grigoriev I."/>
            <person name="Cullen D."/>
        </authorList>
    </citation>
    <scope>NUCLEOTIDE SEQUENCE [LARGE SCALE GENOMIC DNA]</scope>
    <source>
        <strain evidence="2 3">MAD-698-R-SB12</strain>
    </source>
</reference>
<evidence type="ECO:0000259" key="1">
    <source>
        <dbReference type="PROSITE" id="PS50181"/>
    </source>
</evidence>
<dbReference type="InterPro" id="IPR001810">
    <property type="entry name" value="F-box_dom"/>
</dbReference>
<dbReference type="SMART" id="SM00256">
    <property type="entry name" value="FBOX"/>
    <property type="match status" value="1"/>
</dbReference>
<dbReference type="GeneID" id="36321811"/>
<dbReference type="EMBL" id="KZ110594">
    <property type="protein sequence ID" value="OSX63994.1"/>
    <property type="molecule type" value="Genomic_DNA"/>
</dbReference>
<evidence type="ECO:0000313" key="2">
    <source>
        <dbReference type="EMBL" id="OSX63994.1"/>
    </source>
</evidence>
<organism evidence="2 3">
    <name type="scientific">Postia placenta MAD-698-R-SB12</name>
    <dbReference type="NCBI Taxonomy" id="670580"/>
    <lineage>
        <taxon>Eukaryota</taxon>
        <taxon>Fungi</taxon>
        <taxon>Dikarya</taxon>
        <taxon>Basidiomycota</taxon>
        <taxon>Agaricomycotina</taxon>
        <taxon>Agaricomycetes</taxon>
        <taxon>Polyporales</taxon>
        <taxon>Adustoporiaceae</taxon>
        <taxon>Rhodonia</taxon>
    </lineage>
</organism>
<sequence>MPNLADEIVNFHALPADVLFQICQDLSVADILALRQTCRTLHNLTQERSIWHDVLHTELLSRGLPVPGLLGRPLASLAALELEHVTTKAISLCRTWRSAKPRHTQQFDLAPEDLPPDSRARNISVRFLPGRGNQWLLVTTLYNEHVALKNYLIHCWDVTANPPKCIALLRSMSIAGLRVNTDPDHPAILALSCRESEDMVTTSIYSINFAANDKYSAFILLHEFPSSRKPVSLHGSTFVATDSDNVVRLVDIDTQRIKYDLHVPSDPDNATLYPGEQRCIDSLMFGNYILTFCRQWIYVYFLQSEAPPDALKPEHLEPVSSHKWQYKIDTLVVQPRAHAPPYVESRAPALPLIDIVIRFDTPFHWPSNIIHHYALYPARDYPTKDRTPSHDGLCVPYLCKCGGIPFMLRSIPSPVRLFTSHDIVLGRTGTALWLDAQTADSGPVEAGIRGQRIAGSCVAHNSQKGMPGTTSPEGRPRVNDWYGPGIIAETWGGGRTGGANMRFSSRITEFVMHGDEDKWITLAVDDEEGRIAIGTLTGQVSLYEYTPRIE</sequence>
<accession>A0A1X6N5W7</accession>
<dbReference type="SUPFAM" id="SSF81383">
    <property type="entry name" value="F-box domain"/>
    <property type="match status" value="1"/>
</dbReference>
<keyword evidence="3" id="KW-1185">Reference proteome</keyword>
<dbReference type="AlphaFoldDB" id="A0A1X6N5W7"/>
<gene>
    <name evidence="2" type="ORF">POSPLADRAFT_1032483</name>
</gene>
<feature type="domain" description="F-box" evidence="1">
    <location>
        <begin position="8"/>
        <end position="54"/>
    </location>
</feature>
<dbReference type="PROSITE" id="PS50181">
    <property type="entry name" value="FBOX"/>
    <property type="match status" value="1"/>
</dbReference>
<dbReference type="OrthoDB" id="3193353at2759"/>
<dbReference type="SUPFAM" id="SSF50978">
    <property type="entry name" value="WD40 repeat-like"/>
    <property type="match status" value="1"/>
</dbReference>
<dbReference type="InterPro" id="IPR036047">
    <property type="entry name" value="F-box-like_dom_sf"/>
</dbReference>
<dbReference type="Proteomes" id="UP000194127">
    <property type="component" value="Unassembled WGS sequence"/>
</dbReference>
<dbReference type="RefSeq" id="XP_024340788.1">
    <property type="nucleotide sequence ID" value="XM_024476860.1"/>
</dbReference>
<evidence type="ECO:0000313" key="3">
    <source>
        <dbReference type="Proteomes" id="UP000194127"/>
    </source>
</evidence>
<protein>
    <recommendedName>
        <fullName evidence="1">F-box domain-containing protein</fullName>
    </recommendedName>
</protein>